<evidence type="ECO:0000256" key="10">
    <source>
        <dbReference type="ARBA" id="ARBA00023136"/>
    </source>
</evidence>
<dbReference type="Pfam" id="PF07714">
    <property type="entry name" value="PK_Tyr_Ser-Thr"/>
    <property type="match status" value="1"/>
</dbReference>
<keyword evidence="3" id="KW-0808">Transferase</keyword>
<keyword evidence="5" id="KW-0732">Signal</keyword>
<name>A0A8T0GTQ2_CERPU</name>
<dbReference type="EMBL" id="CM026430">
    <property type="protein sequence ID" value="KAG0561038.1"/>
    <property type="molecule type" value="Genomic_DNA"/>
</dbReference>
<keyword evidence="4 14" id="KW-0812">Transmembrane</keyword>
<dbReference type="InterPro" id="IPR052059">
    <property type="entry name" value="CR_Ser/Thr_kinase"/>
</dbReference>
<dbReference type="GO" id="GO:0005524">
    <property type="term" value="F:ATP binding"/>
    <property type="evidence" value="ECO:0007669"/>
    <property type="project" value="UniProtKB-KW"/>
</dbReference>
<evidence type="ECO:0000256" key="4">
    <source>
        <dbReference type="ARBA" id="ARBA00022692"/>
    </source>
</evidence>
<evidence type="ECO:0000256" key="1">
    <source>
        <dbReference type="ARBA" id="ARBA00004251"/>
    </source>
</evidence>
<keyword evidence="8" id="KW-0067">ATP-binding</keyword>
<evidence type="ECO:0000313" key="17">
    <source>
        <dbReference type="Proteomes" id="UP000822688"/>
    </source>
</evidence>
<evidence type="ECO:0000256" key="5">
    <source>
        <dbReference type="ARBA" id="ARBA00022729"/>
    </source>
</evidence>
<dbReference type="GO" id="GO:0004672">
    <property type="term" value="F:protein kinase activity"/>
    <property type="evidence" value="ECO:0007669"/>
    <property type="project" value="InterPro"/>
</dbReference>
<gene>
    <name evidence="16" type="ORF">KC19_9G032500</name>
</gene>
<comment type="subcellular location">
    <subcellularLocation>
        <location evidence="1">Cell membrane</location>
        <topology evidence="1">Single-pass type I membrane protein</topology>
    </subcellularLocation>
</comment>
<evidence type="ECO:0000256" key="3">
    <source>
        <dbReference type="ARBA" id="ARBA00022679"/>
    </source>
</evidence>
<keyword evidence="6" id="KW-0547">Nucleotide-binding</keyword>
<organism evidence="16 17">
    <name type="scientific">Ceratodon purpureus</name>
    <name type="common">Fire moss</name>
    <name type="synonym">Dicranum purpureum</name>
    <dbReference type="NCBI Taxonomy" id="3225"/>
    <lineage>
        <taxon>Eukaryota</taxon>
        <taxon>Viridiplantae</taxon>
        <taxon>Streptophyta</taxon>
        <taxon>Embryophyta</taxon>
        <taxon>Bryophyta</taxon>
        <taxon>Bryophytina</taxon>
        <taxon>Bryopsida</taxon>
        <taxon>Dicranidae</taxon>
        <taxon>Pseudoditrichales</taxon>
        <taxon>Ditrichaceae</taxon>
        <taxon>Ceratodon</taxon>
    </lineage>
</organism>
<feature type="compositionally biased region" description="Basic and acidic residues" evidence="13">
    <location>
        <begin position="426"/>
        <end position="439"/>
    </location>
</feature>
<evidence type="ECO:0000256" key="6">
    <source>
        <dbReference type="ARBA" id="ARBA00022741"/>
    </source>
</evidence>
<accession>A0A8T0GTQ2</accession>
<dbReference type="FunFam" id="1.10.510.10:FF:000240">
    <property type="entry name" value="Lectin-domain containing receptor kinase A4.3"/>
    <property type="match status" value="1"/>
</dbReference>
<keyword evidence="12" id="KW-0325">Glycoprotein</keyword>
<dbReference type="InterPro" id="IPR008271">
    <property type="entry name" value="Ser/Thr_kinase_AS"/>
</dbReference>
<feature type="region of interest" description="Disordered" evidence="13">
    <location>
        <begin position="409"/>
        <end position="439"/>
    </location>
</feature>
<feature type="transmembrane region" description="Helical" evidence="14">
    <location>
        <begin position="29"/>
        <end position="54"/>
    </location>
</feature>
<evidence type="ECO:0000256" key="2">
    <source>
        <dbReference type="ARBA" id="ARBA00022475"/>
    </source>
</evidence>
<evidence type="ECO:0000313" key="16">
    <source>
        <dbReference type="EMBL" id="KAG0561038.1"/>
    </source>
</evidence>
<keyword evidence="9 14" id="KW-1133">Transmembrane helix</keyword>
<dbReference type="PANTHER" id="PTHR47973">
    <property type="entry name" value="CYSTEINE-RICH RECEPTOR-LIKE PROTEIN KINASE 3"/>
    <property type="match status" value="1"/>
</dbReference>
<keyword evidence="7" id="KW-0418">Kinase</keyword>
<dbReference type="OrthoDB" id="4062651at2759"/>
<sequence length="439" mass="49092">MDEIFLHMRPRRALLQAVPAAESTAKNLVWVYIVVSIVGVIVLLVACCCAWRCYKVKRTQRPKGKPVPFREDTVSEVLAGGQTAVKVLPHETISQATNDFDLRQKIGDGRFGPVFQGEMPDGTEVAVRRLPLNSRQGKREFVKGVKNMTEAQHRNVVRLIGCSYTQSRLLVYEYLSNGNLAQILFDRRKTLDWNTRFDILLGVANGLAYLHEEPDSVFAHGDLKAGNIMLDKIMKPKIADWGLAALFRNDQGEVKPRNMVSVGYMAPELALEGQLSAKSDVFSYGILCLEILSGRQNTDINLLGTEMQSLLGWAWKLQDRRRQMEMLDNRLRDNCDEGQVLKVMGIALLSTQDSVPARPSMSHIVAMLRDEEALPKLPAKPEAIKSLGLSDQNVSGTFTSSFVTPKFVTPSKKWNSKKHRAGTSKAHADPSDREGLYRL</sequence>
<keyword evidence="11" id="KW-0675">Receptor</keyword>
<feature type="domain" description="Protein kinase" evidence="15">
    <location>
        <begin position="100"/>
        <end position="374"/>
    </location>
</feature>
<evidence type="ECO:0000259" key="15">
    <source>
        <dbReference type="PROSITE" id="PS50011"/>
    </source>
</evidence>
<dbReference type="PROSITE" id="PS50011">
    <property type="entry name" value="PROTEIN_KINASE_DOM"/>
    <property type="match status" value="1"/>
</dbReference>
<dbReference type="InterPro" id="IPR000719">
    <property type="entry name" value="Prot_kinase_dom"/>
</dbReference>
<evidence type="ECO:0000256" key="11">
    <source>
        <dbReference type="ARBA" id="ARBA00023170"/>
    </source>
</evidence>
<evidence type="ECO:0000256" key="12">
    <source>
        <dbReference type="ARBA" id="ARBA00023180"/>
    </source>
</evidence>
<keyword evidence="2" id="KW-1003">Cell membrane</keyword>
<dbReference type="AlphaFoldDB" id="A0A8T0GTQ2"/>
<dbReference type="Gene3D" id="1.10.510.10">
    <property type="entry name" value="Transferase(Phosphotransferase) domain 1"/>
    <property type="match status" value="1"/>
</dbReference>
<evidence type="ECO:0000256" key="14">
    <source>
        <dbReference type="SAM" id="Phobius"/>
    </source>
</evidence>
<reference evidence="16" key="1">
    <citation type="submission" date="2020-06" db="EMBL/GenBank/DDBJ databases">
        <title>WGS assembly of Ceratodon purpureus strain R40.</title>
        <authorList>
            <person name="Carey S.B."/>
            <person name="Jenkins J."/>
            <person name="Shu S."/>
            <person name="Lovell J.T."/>
            <person name="Sreedasyam A."/>
            <person name="Maumus F."/>
            <person name="Tiley G.P."/>
            <person name="Fernandez-Pozo N."/>
            <person name="Barry K."/>
            <person name="Chen C."/>
            <person name="Wang M."/>
            <person name="Lipzen A."/>
            <person name="Daum C."/>
            <person name="Saski C.A."/>
            <person name="Payton A.C."/>
            <person name="Mcbreen J.C."/>
            <person name="Conrad R.E."/>
            <person name="Kollar L.M."/>
            <person name="Olsson S."/>
            <person name="Huttunen S."/>
            <person name="Landis J.B."/>
            <person name="Wickett N.J."/>
            <person name="Johnson M.G."/>
            <person name="Rensing S.A."/>
            <person name="Grimwood J."/>
            <person name="Schmutz J."/>
            <person name="Mcdaniel S.F."/>
        </authorList>
    </citation>
    <scope>NUCLEOTIDE SEQUENCE</scope>
    <source>
        <strain evidence="16">R40</strain>
    </source>
</reference>
<evidence type="ECO:0000256" key="8">
    <source>
        <dbReference type="ARBA" id="ARBA00022840"/>
    </source>
</evidence>
<dbReference type="SUPFAM" id="SSF56112">
    <property type="entry name" value="Protein kinase-like (PK-like)"/>
    <property type="match status" value="1"/>
</dbReference>
<keyword evidence="10 14" id="KW-0472">Membrane</keyword>
<evidence type="ECO:0000256" key="13">
    <source>
        <dbReference type="SAM" id="MobiDB-lite"/>
    </source>
</evidence>
<dbReference type="Gene3D" id="3.30.200.20">
    <property type="entry name" value="Phosphorylase Kinase, domain 1"/>
    <property type="match status" value="1"/>
</dbReference>
<dbReference type="InterPro" id="IPR001245">
    <property type="entry name" value="Ser-Thr/Tyr_kinase_cat_dom"/>
</dbReference>
<evidence type="ECO:0000256" key="9">
    <source>
        <dbReference type="ARBA" id="ARBA00022989"/>
    </source>
</evidence>
<dbReference type="InterPro" id="IPR011009">
    <property type="entry name" value="Kinase-like_dom_sf"/>
</dbReference>
<keyword evidence="17" id="KW-1185">Reference proteome</keyword>
<dbReference type="Proteomes" id="UP000822688">
    <property type="component" value="Chromosome 9"/>
</dbReference>
<comment type="caution">
    <text evidence="16">The sequence shown here is derived from an EMBL/GenBank/DDBJ whole genome shotgun (WGS) entry which is preliminary data.</text>
</comment>
<protein>
    <recommendedName>
        <fullName evidence="15">Protein kinase domain-containing protein</fullName>
    </recommendedName>
</protein>
<dbReference type="GO" id="GO:0005886">
    <property type="term" value="C:plasma membrane"/>
    <property type="evidence" value="ECO:0007669"/>
    <property type="project" value="UniProtKB-SubCell"/>
</dbReference>
<evidence type="ECO:0000256" key="7">
    <source>
        <dbReference type="ARBA" id="ARBA00022777"/>
    </source>
</evidence>
<dbReference type="SMART" id="SM00220">
    <property type="entry name" value="S_TKc"/>
    <property type="match status" value="1"/>
</dbReference>
<dbReference type="PROSITE" id="PS00108">
    <property type="entry name" value="PROTEIN_KINASE_ST"/>
    <property type="match status" value="1"/>
</dbReference>
<proteinExistence type="predicted"/>
<dbReference type="GO" id="GO:0002229">
    <property type="term" value="P:defense response to oomycetes"/>
    <property type="evidence" value="ECO:0007669"/>
    <property type="project" value="UniProtKB-ARBA"/>
</dbReference>